<evidence type="ECO:0000256" key="4">
    <source>
        <dbReference type="ARBA" id="ARBA00023239"/>
    </source>
</evidence>
<dbReference type="GO" id="GO:0005777">
    <property type="term" value="C:peroxisome"/>
    <property type="evidence" value="ECO:0007669"/>
    <property type="project" value="TreeGrafter"/>
</dbReference>
<name>A0A1R1XQ53_9FUNG</name>
<dbReference type="Proteomes" id="UP000187283">
    <property type="component" value="Unassembled WGS sequence"/>
</dbReference>
<comment type="cofactor">
    <cofactor evidence="1">
        <name>thiamine diphosphate</name>
        <dbReference type="ChEBI" id="CHEBI:58937"/>
    </cofactor>
</comment>
<evidence type="ECO:0000313" key="7">
    <source>
        <dbReference type="Proteomes" id="UP000187283"/>
    </source>
</evidence>
<dbReference type="GO" id="GO:0030976">
    <property type="term" value="F:thiamine pyrophosphate binding"/>
    <property type="evidence" value="ECO:0007669"/>
    <property type="project" value="InterPro"/>
</dbReference>
<proteinExistence type="predicted"/>
<comment type="caution">
    <text evidence="6">The sequence shown here is derived from an EMBL/GenBank/DDBJ whole genome shotgun (WGS) entry which is preliminary data.</text>
</comment>
<dbReference type="GO" id="GO:0001561">
    <property type="term" value="P:fatty acid alpha-oxidation"/>
    <property type="evidence" value="ECO:0007669"/>
    <property type="project" value="TreeGrafter"/>
</dbReference>
<evidence type="ECO:0000313" key="6">
    <source>
        <dbReference type="EMBL" id="OMJ16736.1"/>
    </source>
</evidence>
<dbReference type="CDD" id="cd07035">
    <property type="entry name" value="TPP_PYR_POX_like"/>
    <property type="match status" value="1"/>
</dbReference>
<reference evidence="6 7" key="1">
    <citation type="submission" date="2017-01" db="EMBL/GenBank/DDBJ databases">
        <authorList>
            <person name="Mah S.A."/>
            <person name="Swanson W.J."/>
            <person name="Moy G.W."/>
            <person name="Vacquier V.D."/>
        </authorList>
    </citation>
    <scope>NUCLEOTIDE SEQUENCE [LARGE SCALE GENOMIC DNA]</scope>
    <source>
        <strain evidence="6 7">GSMNP</strain>
    </source>
</reference>
<dbReference type="STRING" id="133412.A0A1R1XQ53"/>
<dbReference type="PANTHER" id="PTHR43710:SF2">
    <property type="entry name" value="2-HYDROXYACYL-COA LYASE 1"/>
    <property type="match status" value="1"/>
</dbReference>
<keyword evidence="7" id="KW-1185">Reference proteome</keyword>
<dbReference type="AlphaFoldDB" id="A0A1R1XQ53"/>
<organism evidence="6 7">
    <name type="scientific">Smittium culicis</name>
    <dbReference type="NCBI Taxonomy" id="133412"/>
    <lineage>
        <taxon>Eukaryota</taxon>
        <taxon>Fungi</taxon>
        <taxon>Fungi incertae sedis</taxon>
        <taxon>Zoopagomycota</taxon>
        <taxon>Kickxellomycotina</taxon>
        <taxon>Harpellomycetes</taxon>
        <taxon>Harpellales</taxon>
        <taxon>Legeriomycetaceae</taxon>
        <taxon>Smittium</taxon>
    </lineage>
</organism>
<evidence type="ECO:0000259" key="5">
    <source>
        <dbReference type="Pfam" id="PF02776"/>
    </source>
</evidence>
<protein>
    <submittedName>
        <fullName evidence="6">2-hydroxyacyl-CoA lyase 1</fullName>
    </submittedName>
</protein>
<feature type="domain" description="Thiamine pyrophosphate enzyme N-terminal TPP-binding" evidence="5">
    <location>
        <begin position="10"/>
        <end position="67"/>
    </location>
</feature>
<dbReference type="PANTHER" id="PTHR43710">
    <property type="entry name" value="2-HYDROXYACYL-COA LYASE"/>
    <property type="match status" value="1"/>
</dbReference>
<keyword evidence="3" id="KW-0460">Magnesium</keyword>
<keyword evidence="2" id="KW-0479">Metal-binding</keyword>
<dbReference type="SUPFAM" id="SSF52518">
    <property type="entry name" value="Thiamin diphosphate-binding fold (THDP-binding)"/>
    <property type="match status" value="1"/>
</dbReference>
<gene>
    <name evidence="6" type="ORF">AYI70_g6410</name>
</gene>
<dbReference type="InterPro" id="IPR012001">
    <property type="entry name" value="Thiamin_PyroP_enz_TPP-bd_dom"/>
</dbReference>
<dbReference type="InterPro" id="IPR045025">
    <property type="entry name" value="HACL1-like"/>
</dbReference>
<keyword evidence="4 6" id="KW-0456">Lyase</keyword>
<dbReference type="Pfam" id="PF02776">
    <property type="entry name" value="TPP_enzyme_N"/>
    <property type="match status" value="1"/>
</dbReference>
<evidence type="ECO:0000256" key="2">
    <source>
        <dbReference type="ARBA" id="ARBA00022723"/>
    </source>
</evidence>
<dbReference type="GO" id="GO:0016829">
    <property type="term" value="F:lyase activity"/>
    <property type="evidence" value="ECO:0007669"/>
    <property type="project" value="UniProtKB-KW"/>
</dbReference>
<evidence type="ECO:0000256" key="3">
    <source>
        <dbReference type="ARBA" id="ARBA00022842"/>
    </source>
</evidence>
<dbReference type="OrthoDB" id="10006023at2759"/>
<dbReference type="GO" id="GO:0046872">
    <property type="term" value="F:metal ion binding"/>
    <property type="evidence" value="ECO:0007669"/>
    <property type="project" value="UniProtKB-KW"/>
</dbReference>
<evidence type="ECO:0000256" key="1">
    <source>
        <dbReference type="ARBA" id="ARBA00001964"/>
    </source>
</evidence>
<dbReference type="EMBL" id="LSSN01002245">
    <property type="protein sequence ID" value="OMJ16736.1"/>
    <property type="molecule type" value="Genomic_DNA"/>
</dbReference>
<accession>A0A1R1XQ53</accession>
<dbReference type="Gene3D" id="3.40.50.970">
    <property type="match status" value="1"/>
</dbReference>
<dbReference type="InterPro" id="IPR029061">
    <property type="entry name" value="THDP-binding"/>
</dbReference>
<sequence>MSETAATPISGAQYIARSLKAQGVQVVFGLVGIPVISQALINEGVQFIAFRHEQSACYAASAYGSTSLSHIPLKSINPLDLIN</sequence>